<protein>
    <submittedName>
        <fullName evidence="1">Uncharacterized protein</fullName>
    </submittedName>
</protein>
<name>A0ACB1A505_MELEN</name>
<dbReference type="EMBL" id="CAVMJV010000057">
    <property type="protein sequence ID" value="CAK5085561.1"/>
    <property type="molecule type" value="Genomic_DNA"/>
</dbReference>
<evidence type="ECO:0000313" key="1">
    <source>
        <dbReference type="EMBL" id="CAK5085561.1"/>
    </source>
</evidence>
<evidence type="ECO:0000313" key="2">
    <source>
        <dbReference type="Proteomes" id="UP001497535"/>
    </source>
</evidence>
<keyword evidence="2" id="KW-1185">Reference proteome</keyword>
<reference evidence="1" key="1">
    <citation type="submission" date="2023-11" db="EMBL/GenBank/DDBJ databases">
        <authorList>
            <person name="Poullet M."/>
        </authorList>
    </citation>
    <scope>NUCLEOTIDE SEQUENCE</scope>
    <source>
        <strain evidence="1">E1834</strain>
    </source>
</reference>
<dbReference type="Proteomes" id="UP001497535">
    <property type="component" value="Unassembled WGS sequence"/>
</dbReference>
<proteinExistence type="predicted"/>
<organism evidence="1 2">
    <name type="scientific">Meloidogyne enterolobii</name>
    <name type="common">Root-knot nematode worm</name>
    <name type="synonym">Meloidogyne mayaguensis</name>
    <dbReference type="NCBI Taxonomy" id="390850"/>
    <lineage>
        <taxon>Eukaryota</taxon>
        <taxon>Metazoa</taxon>
        <taxon>Ecdysozoa</taxon>
        <taxon>Nematoda</taxon>
        <taxon>Chromadorea</taxon>
        <taxon>Rhabditida</taxon>
        <taxon>Tylenchina</taxon>
        <taxon>Tylenchomorpha</taxon>
        <taxon>Tylenchoidea</taxon>
        <taxon>Meloidogynidae</taxon>
        <taxon>Meloidogyninae</taxon>
        <taxon>Meloidogyne</taxon>
    </lineage>
</organism>
<comment type="caution">
    <text evidence="1">The sequence shown here is derived from an EMBL/GenBank/DDBJ whole genome shotgun (WGS) entry which is preliminary data.</text>
</comment>
<gene>
    <name evidence="1" type="ORF">MENTE1834_LOCUS33019</name>
</gene>
<accession>A0ACB1A505</accession>
<sequence length="92" mass="10781">MFFEPSLIPTSQKIPFPPPFKKFFRLSIFQFKVDYTIPESSPVIGYPCRCTAKNCKNPEGRTELNVLRIRTHFYQTMMRLKDATKKFGRASI</sequence>